<comment type="caution">
    <text evidence="2">The sequence shown here is derived from an EMBL/GenBank/DDBJ whole genome shotgun (WGS) entry which is preliminary data.</text>
</comment>
<dbReference type="InterPro" id="IPR029526">
    <property type="entry name" value="PGBD"/>
</dbReference>
<feature type="domain" description="PiggyBac transposable element-derived protein" evidence="1">
    <location>
        <begin position="2"/>
        <end position="98"/>
    </location>
</feature>
<evidence type="ECO:0000313" key="2">
    <source>
        <dbReference type="EMBL" id="KRY44087.1"/>
    </source>
</evidence>
<reference evidence="2 3" key="1">
    <citation type="submission" date="2015-01" db="EMBL/GenBank/DDBJ databases">
        <title>Evolution of Trichinella species and genotypes.</title>
        <authorList>
            <person name="Korhonen P.K."/>
            <person name="Edoardo P."/>
            <person name="Giuseppe L.R."/>
            <person name="Gasser R.B."/>
        </authorList>
    </citation>
    <scope>NUCLEOTIDE SEQUENCE [LARGE SCALE GENOMIC DNA]</scope>
    <source>
        <strain evidence="2">ISS120</strain>
    </source>
</reference>
<name>A0A0V1C4E9_TRIBR</name>
<proteinExistence type="predicted"/>
<evidence type="ECO:0000259" key="1">
    <source>
        <dbReference type="Pfam" id="PF13843"/>
    </source>
</evidence>
<sequence length="98" mass="11834">MFEEIAEQSTRYVIQNGKLTTKFSKCDIEQLNGILMKMEMVRMSRYRILDSTASRMSRFRFFEVMKYLHFNDNSKAILNRESPSYDQLYKVRPLLEQF</sequence>
<gene>
    <name evidence="2" type="ORF">T03_4819</name>
</gene>
<dbReference type="EMBL" id="JYDI01000736">
    <property type="protein sequence ID" value="KRY44087.1"/>
    <property type="molecule type" value="Genomic_DNA"/>
</dbReference>
<dbReference type="AlphaFoldDB" id="A0A0V1C4E9"/>
<feature type="non-terminal residue" evidence="2">
    <location>
        <position position="98"/>
    </location>
</feature>
<organism evidence="2 3">
    <name type="scientific">Trichinella britovi</name>
    <name type="common">Parasitic roundworm</name>
    <dbReference type="NCBI Taxonomy" id="45882"/>
    <lineage>
        <taxon>Eukaryota</taxon>
        <taxon>Metazoa</taxon>
        <taxon>Ecdysozoa</taxon>
        <taxon>Nematoda</taxon>
        <taxon>Enoplea</taxon>
        <taxon>Dorylaimia</taxon>
        <taxon>Trichinellida</taxon>
        <taxon>Trichinellidae</taxon>
        <taxon>Trichinella</taxon>
    </lineage>
</organism>
<dbReference type="OrthoDB" id="6501005at2759"/>
<dbReference type="Proteomes" id="UP000054653">
    <property type="component" value="Unassembled WGS sequence"/>
</dbReference>
<dbReference type="Pfam" id="PF13843">
    <property type="entry name" value="DDE_Tnp_1_7"/>
    <property type="match status" value="1"/>
</dbReference>
<protein>
    <recommendedName>
        <fullName evidence="1">PiggyBac transposable element-derived protein domain-containing protein</fullName>
    </recommendedName>
</protein>
<accession>A0A0V1C4E9</accession>
<evidence type="ECO:0000313" key="3">
    <source>
        <dbReference type="Proteomes" id="UP000054653"/>
    </source>
</evidence>
<keyword evidence="3" id="KW-1185">Reference proteome</keyword>